<comment type="similarity">
    <text evidence="1">Belongs to the thioesterase PaaI family.</text>
</comment>
<keyword evidence="2 4" id="KW-0378">Hydrolase</keyword>
<gene>
    <name evidence="4" type="primary">ydiI</name>
    <name evidence="4" type="ORF">NCTC13315_01130</name>
</gene>
<name>A0A378I1K6_9GAMM</name>
<dbReference type="OrthoDB" id="9798208at2"/>
<evidence type="ECO:0000256" key="2">
    <source>
        <dbReference type="ARBA" id="ARBA00022801"/>
    </source>
</evidence>
<dbReference type="GO" id="GO:0005829">
    <property type="term" value="C:cytosol"/>
    <property type="evidence" value="ECO:0007669"/>
    <property type="project" value="TreeGrafter"/>
</dbReference>
<proteinExistence type="inferred from homology"/>
<dbReference type="NCBIfam" id="TIGR00369">
    <property type="entry name" value="unchar_dom_1"/>
    <property type="match status" value="1"/>
</dbReference>
<keyword evidence="5" id="KW-1185">Reference proteome</keyword>
<dbReference type="Proteomes" id="UP000254968">
    <property type="component" value="Unassembled WGS sequence"/>
</dbReference>
<evidence type="ECO:0000256" key="1">
    <source>
        <dbReference type="ARBA" id="ARBA00008324"/>
    </source>
</evidence>
<dbReference type="Pfam" id="PF03061">
    <property type="entry name" value="4HBT"/>
    <property type="match status" value="1"/>
</dbReference>
<dbReference type="PANTHER" id="PTHR43240:SF5">
    <property type="entry name" value="1,4-DIHYDROXY-2-NAPHTHOYL-COA THIOESTERASE 1"/>
    <property type="match status" value="1"/>
</dbReference>
<sequence length="140" mass="15265">MAIWFQPITIEALKKRNQNTLADFLGIEFTEIGEDYLTATMPATERTKQPLGIIHGGANVVLAETLASVAANSVIDLSKSYCVGLEINANHIRPVSQGLVTGTTRPIHIGRTTHVWQIDIYNAEGKQSCVSRMTASVVTR</sequence>
<feature type="domain" description="Thioesterase" evidence="3">
    <location>
        <begin position="52"/>
        <end position="129"/>
    </location>
</feature>
<protein>
    <submittedName>
        <fullName evidence="4">Esterase</fullName>
        <ecNumber evidence="4">3.1.-.-</ecNumber>
    </submittedName>
</protein>
<dbReference type="RefSeq" id="WP_115302331.1">
    <property type="nucleotide sequence ID" value="NZ_CAAAHO010000001.1"/>
</dbReference>
<dbReference type="InterPro" id="IPR029069">
    <property type="entry name" value="HotDog_dom_sf"/>
</dbReference>
<dbReference type="EMBL" id="UGNV01000001">
    <property type="protein sequence ID" value="STX28600.1"/>
    <property type="molecule type" value="Genomic_DNA"/>
</dbReference>
<reference evidence="4 5" key="1">
    <citation type="submission" date="2018-06" db="EMBL/GenBank/DDBJ databases">
        <authorList>
            <consortium name="Pathogen Informatics"/>
            <person name="Doyle S."/>
        </authorList>
    </citation>
    <scope>NUCLEOTIDE SEQUENCE [LARGE SCALE GENOMIC DNA]</scope>
    <source>
        <strain evidence="4 5">NCTC13315</strain>
    </source>
</reference>
<dbReference type="GO" id="GO:0061522">
    <property type="term" value="F:1,4-dihydroxy-2-naphthoyl-CoA thioesterase activity"/>
    <property type="evidence" value="ECO:0007669"/>
    <property type="project" value="TreeGrafter"/>
</dbReference>
<dbReference type="InterPro" id="IPR003736">
    <property type="entry name" value="PAAI_dom"/>
</dbReference>
<dbReference type="SUPFAM" id="SSF54637">
    <property type="entry name" value="Thioesterase/thiol ester dehydrase-isomerase"/>
    <property type="match status" value="1"/>
</dbReference>
<accession>A0A378I1K6</accession>
<organism evidence="4 5">
    <name type="scientific">Legionella beliardensis</name>
    <dbReference type="NCBI Taxonomy" id="91822"/>
    <lineage>
        <taxon>Bacteria</taxon>
        <taxon>Pseudomonadati</taxon>
        <taxon>Pseudomonadota</taxon>
        <taxon>Gammaproteobacteria</taxon>
        <taxon>Legionellales</taxon>
        <taxon>Legionellaceae</taxon>
        <taxon>Legionella</taxon>
    </lineage>
</organism>
<dbReference type="CDD" id="cd03443">
    <property type="entry name" value="PaaI_thioesterase"/>
    <property type="match status" value="1"/>
</dbReference>
<evidence type="ECO:0000259" key="3">
    <source>
        <dbReference type="Pfam" id="PF03061"/>
    </source>
</evidence>
<dbReference type="InterPro" id="IPR006683">
    <property type="entry name" value="Thioestr_dom"/>
</dbReference>
<dbReference type="PANTHER" id="PTHR43240">
    <property type="entry name" value="1,4-DIHYDROXY-2-NAPHTHOYL-COA THIOESTERASE 1"/>
    <property type="match status" value="1"/>
</dbReference>
<dbReference type="AlphaFoldDB" id="A0A378I1K6"/>
<dbReference type="EC" id="3.1.-.-" evidence="4"/>
<evidence type="ECO:0000313" key="5">
    <source>
        <dbReference type="Proteomes" id="UP000254968"/>
    </source>
</evidence>
<dbReference type="Gene3D" id="3.10.129.10">
    <property type="entry name" value="Hotdog Thioesterase"/>
    <property type="match status" value="1"/>
</dbReference>
<evidence type="ECO:0000313" key="4">
    <source>
        <dbReference type="EMBL" id="STX28600.1"/>
    </source>
</evidence>